<evidence type="ECO:0000313" key="4">
    <source>
        <dbReference type="Proteomes" id="UP001301958"/>
    </source>
</evidence>
<keyword evidence="4" id="KW-1185">Reference proteome</keyword>
<feature type="chain" id="PRO_5042897408" evidence="1">
    <location>
        <begin position="21"/>
        <end position="281"/>
    </location>
</feature>
<sequence length="281" mass="31078">MHFNTFTFLSFLCSLASAGSAPNYPGLKRLWADDFEGEAGASPDHDSWNIITDIHVNNELQTYTTSNHNLQLSGGGTVQIVPRNQNGRWTSGRIESTKAFAPKENKITIFESVIRLGDSSQQEKQGLWPAFWLLGESIRYGTPWPNCGELDIMETINGQFTNYGTVHCGSFPGGACNEPIGRAQTLGVDNSDWHVYRLRVDRRTDSWENEKIEWEIDGDIYHTLRGSEIGDEGVWATLAQSPMFMILNVAVGGDWPGSPNGATADGYGSMLEAEYVAVYEA</sequence>
<dbReference type="CDD" id="cd02182">
    <property type="entry name" value="GH16_Strep_laminarinase_like"/>
    <property type="match status" value="1"/>
</dbReference>
<dbReference type="EMBL" id="MU865356">
    <property type="protein sequence ID" value="KAK4225948.1"/>
    <property type="molecule type" value="Genomic_DNA"/>
</dbReference>
<dbReference type="Proteomes" id="UP001301958">
    <property type="component" value="Unassembled WGS sequence"/>
</dbReference>
<protein>
    <submittedName>
        <fullName evidence="3">Concanavalin A-like lectin/glucanase domain-containing protein</fullName>
    </submittedName>
</protein>
<dbReference type="Gene3D" id="2.60.120.200">
    <property type="match status" value="1"/>
</dbReference>
<keyword evidence="1" id="KW-0732">Signal</keyword>
<feature type="signal peptide" evidence="1">
    <location>
        <begin position="1"/>
        <end position="20"/>
    </location>
</feature>
<dbReference type="Pfam" id="PF26113">
    <property type="entry name" value="GH16_XgeA"/>
    <property type="match status" value="1"/>
</dbReference>
<name>A0AAN7GWS2_9PEZI</name>
<dbReference type="InterPro" id="IPR013320">
    <property type="entry name" value="ConA-like_dom_sf"/>
</dbReference>
<dbReference type="InterPro" id="IPR050546">
    <property type="entry name" value="Glycosyl_Hydrlase_16"/>
</dbReference>
<dbReference type="InterPro" id="IPR000757">
    <property type="entry name" value="Beta-glucanase-like"/>
</dbReference>
<dbReference type="PROSITE" id="PS51762">
    <property type="entry name" value="GH16_2"/>
    <property type="match status" value="1"/>
</dbReference>
<gene>
    <name evidence="3" type="ORF">QBC38DRAFT_481696</name>
</gene>
<feature type="domain" description="GH16" evidence="2">
    <location>
        <begin position="16"/>
        <end position="281"/>
    </location>
</feature>
<organism evidence="3 4">
    <name type="scientific">Podospora fimiseda</name>
    <dbReference type="NCBI Taxonomy" id="252190"/>
    <lineage>
        <taxon>Eukaryota</taxon>
        <taxon>Fungi</taxon>
        <taxon>Dikarya</taxon>
        <taxon>Ascomycota</taxon>
        <taxon>Pezizomycotina</taxon>
        <taxon>Sordariomycetes</taxon>
        <taxon>Sordariomycetidae</taxon>
        <taxon>Sordariales</taxon>
        <taxon>Podosporaceae</taxon>
        <taxon>Podospora</taxon>
    </lineage>
</organism>
<evidence type="ECO:0000313" key="3">
    <source>
        <dbReference type="EMBL" id="KAK4225948.1"/>
    </source>
</evidence>
<accession>A0AAN7GWS2</accession>
<dbReference type="PANTHER" id="PTHR10963:SF60">
    <property type="entry name" value="GRAM-NEGATIVE BACTERIA-BINDING PROTEIN 1-RELATED"/>
    <property type="match status" value="1"/>
</dbReference>
<dbReference type="AlphaFoldDB" id="A0AAN7GWS2"/>
<evidence type="ECO:0000256" key="1">
    <source>
        <dbReference type="SAM" id="SignalP"/>
    </source>
</evidence>
<reference evidence="3" key="1">
    <citation type="journal article" date="2023" name="Mol. Phylogenet. Evol.">
        <title>Genome-scale phylogeny and comparative genomics of the fungal order Sordariales.</title>
        <authorList>
            <person name="Hensen N."/>
            <person name="Bonometti L."/>
            <person name="Westerberg I."/>
            <person name="Brannstrom I.O."/>
            <person name="Guillou S."/>
            <person name="Cros-Aarteil S."/>
            <person name="Calhoun S."/>
            <person name="Haridas S."/>
            <person name="Kuo A."/>
            <person name="Mondo S."/>
            <person name="Pangilinan J."/>
            <person name="Riley R."/>
            <person name="LaButti K."/>
            <person name="Andreopoulos B."/>
            <person name="Lipzen A."/>
            <person name="Chen C."/>
            <person name="Yan M."/>
            <person name="Daum C."/>
            <person name="Ng V."/>
            <person name="Clum A."/>
            <person name="Steindorff A."/>
            <person name="Ohm R.A."/>
            <person name="Martin F."/>
            <person name="Silar P."/>
            <person name="Natvig D.O."/>
            <person name="Lalanne C."/>
            <person name="Gautier V."/>
            <person name="Ament-Velasquez S.L."/>
            <person name="Kruys A."/>
            <person name="Hutchinson M.I."/>
            <person name="Powell A.J."/>
            <person name="Barry K."/>
            <person name="Miller A.N."/>
            <person name="Grigoriev I.V."/>
            <person name="Debuchy R."/>
            <person name="Gladieux P."/>
            <person name="Hiltunen Thoren M."/>
            <person name="Johannesson H."/>
        </authorList>
    </citation>
    <scope>NUCLEOTIDE SEQUENCE</scope>
    <source>
        <strain evidence="3">CBS 990.96</strain>
    </source>
</reference>
<reference evidence="3" key="2">
    <citation type="submission" date="2023-05" db="EMBL/GenBank/DDBJ databases">
        <authorList>
            <consortium name="Lawrence Berkeley National Laboratory"/>
            <person name="Steindorff A."/>
            <person name="Hensen N."/>
            <person name="Bonometti L."/>
            <person name="Westerberg I."/>
            <person name="Brannstrom I.O."/>
            <person name="Guillou S."/>
            <person name="Cros-Aarteil S."/>
            <person name="Calhoun S."/>
            <person name="Haridas S."/>
            <person name="Kuo A."/>
            <person name="Mondo S."/>
            <person name="Pangilinan J."/>
            <person name="Riley R."/>
            <person name="Labutti K."/>
            <person name="Andreopoulos B."/>
            <person name="Lipzen A."/>
            <person name="Chen C."/>
            <person name="Yanf M."/>
            <person name="Daum C."/>
            <person name="Ng V."/>
            <person name="Clum A."/>
            <person name="Ohm R."/>
            <person name="Martin F."/>
            <person name="Silar P."/>
            <person name="Natvig D."/>
            <person name="Lalanne C."/>
            <person name="Gautier V."/>
            <person name="Ament-Velasquez S.L."/>
            <person name="Kruys A."/>
            <person name="Hutchinson M.I."/>
            <person name="Powell A.J."/>
            <person name="Barry K."/>
            <person name="Miller A.N."/>
            <person name="Grigoriev I.V."/>
            <person name="Debuchy R."/>
            <person name="Gladieux P."/>
            <person name="Thoren M.H."/>
            <person name="Johannesson H."/>
        </authorList>
    </citation>
    <scope>NUCLEOTIDE SEQUENCE</scope>
    <source>
        <strain evidence="3">CBS 990.96</strain>
    </source>
</reference>
<dbReference type="GO" id="GO:0005975">
    <property type="term" value="P:carbohydrate metabolic process"/>
    <property type="evidence" value="ECO:0007669"/>
    <property type="project" value="InterPro"/>
</dbReference>
<dbReference type="GO" id="GO:0004553">
    <property type="term" value="F:hydrolase activity, hydrolyzing O-glycosyl compounds"/>
    <property type="evidence" value="ECO:0007669"/>
    <property type="project" value="InterPro"/>
</dbReference>
<comment type="caution">
    <text evidence="3">The sequence shown here is derived from an EMBL/GenBank/DDBJ whole genome shotgun (WGS) entry which is preliminary data.</text>
</comment>
<dbReference type="PANTHER" id="PTHR10963">
    <property type="entry name" value="GLYCOSYL HYDROLASE-RELATED"/>
    <property type="match status" value="1"/>
</dbReference>
<proteinExistence type="predicted"/>
<dbReference type="SUPFAM" id="SSF49899">
    <property type="entry name" value="Concanavalin A-like lectins/glucanases"/>
    <property type="match status" value="1"/>
</dbReference>
<evidence type="ECO:0000259" key="2">
    <source>
        <dbReference type="PROSITE" id="PS51762"/>
    </source>
</evidence>